<proteinExistence type="inferred from homology"/>
<dbReference type="GO" id="GO:0071513">
    <property type="term" value="C:phosphopantothenoylcysteine decarboxylase complex"/>
    <property type="evidence" value="ECO:0007669"/>
    <property type="project" value="TreeGrafter"/>
</dbReference>
<reference evidence="4 5" key="1">
    <citation type="submission" date="2015-01" db="EMBL/GenBank/DDBJ databases">
        <title>The Genome Sequence of Exophiala mesophila CBS40295.</title>
        <authorList>
            <consortium name="The Broad Institute Genomics Platform"/>
            <person name="Cuomo C."/>
            <person name="de Hoog S."/>
            <person name="Gorbushina A."/>
            <person name="Stielow B."/>
            <person name="Teixiera M."/>
            <person name="Abouelleil A."/>
            <person name="Chapman S.B."/>
            <person name="Priest M."/>
            <person name="Young S.K."/>
            <person name="Wortman J."/>
            <person name="Nusbaum C."/>
            <person name="Birren B."/>
        </authorList>
    </citation>
    <scope>NUCLEOTIDE SEQUENCE [LARGE SCALE GENOMIC DNA]</scope>
    <source>
        <strain evidence="4 5">CBS 40295</strain>
    </source>
</reference>
<evidence type="ECO:0000259" key="3">
    <source>
        <dbReference type="Pfam" id="PF02441"/>
    </source>
</evidence>
<organism evidence="4 5">
    <name type="scientific">Exophiala mesophila</name>
    <name type="common">Black yeast-like fungus</name>
    <dbReference type="NCBI Taxonomy" id="212818"/>
    <lineage>
        <taxon>Eukaryota</taxon>
        <taxon>Fungi</taxon>
        <taxon>Dikarya</taxon>
        <taxon>Ascomycota</taxon>
        <taxon>Pezizomycotina</taxon>
        <taxon>Eurotiomycetes</taxon>
        <taxon>Chaetothyriomycetidae</taxon>
        <taxon>Chaetothyriales</taxon>
        <taxon>Herpotrichiellaceae</taxon>
        <taxon>Exophiala</taxon>
    </lineage>
</organism>
<dbReference type="VEuPathDB" id="FungiDB:PV10_08043"/>
<dbReference type="AlphaFoldDB" id="A0A0D1Z0K2"/>
<dbReference type="InterPro" id="IPR036551">
    <property type="entry name" value="Flavin_trans-like"/>
</dbReference>
<dbReference type="RefSeq" id="XP_016219926.1">
    <property type="nucleotide sequence ID" value="XM_016373015.1"/>
</dbReference>
<dbReference type="GO" id="GO:0010181">
    <property type="term" value="F:FMN binding"/>
    <property type="evidence" value="ECO:0007669"/>
    <property type="project" value="TreeGrafter"/>
</dbReference>
<dbReference type="Pfam" id="PF02441">
    <property type="entry name" value="Flavoprotein"/>
    <property type="match status" value="1"/>
</dbReference>
<dbReference type="EMBL" id="KN847525">
    <property type="protein sequence ID" value="KIV88352.1"/>
    <property type="molecule type" value="Genomic_DNA"/>
</dbReference>
<dbReference type="GO" id="GO:0004633">
    <property type="term" value="F:phosphopantothenoylcysteine decarboxylase activity"/>
    <property type="evidence" value="ECO:0007669"/>
    <property type="project" value="TreeGrafter"/>
</dbReference>
<feature type="domain" description="Flavoprotein" evidence="3">
    <location>
        <begin position="70"/>
        <end position="270"/>
    </location>
</feature>
<dbReference type="GeneID" id="27325888"/>
<accession>A0A0D1Z0K2</accession>
<name>A0A0D1Z0K2_EXOME</name>
<dbReference type="Gene3D" id="3.40.50.1950">
    <property type="entry name" value="Flavin prenyltransferase-like"/>
    <property type="match status" value="1"/>
</dbReference>
<comment type="similarity">
    <text evidence="2">Belongs to the HFCD (homooligomeric flavin containing Cys decarboxylase) superfamily.</text>
</comment>
<keyword evidence="5" id="KW-1185">Reference proteome</keyword>
<evidence type="ECO:0000313" key="5">
    <source>
        <dbReference type="Proteomes" id="UP000054302"/>
    </source>
</evidence>
<dbReference type="SUPFAM" id="SSF52507">
    <property type="entry name" value="Homo-oligomeric flavin-containing Cys decarboxylases, HFCD"/>
    <property type="match status" value="1"/>
</dbReference>
<dbReference type="HOGENOM" id="CLU_033319_3_0_1"/>
<dbReference type="PANTHER" id="PTHR14359:SF6">
    <property type="entry name" value="PHOSPHOPANTOTHENOYLCYSTEINE DECARBOXYLASE"/>
    <property type="match status" value="1"/>
</dbReference>
<evidence type="ECO:0000313" key="4">
    <source>
        <dbReference type="EMBL" id="KIV88352.1"/>
    </source>
</evidence>
<dbReference type="GO" id="GO:0015937">
    <property type="term" value="P:coenzyme A biosynthetic process"/>
    <property type="evidence" value="ECO:0007669"/>
    <property type="project" value="UniProtKB-KW"/>
</dbReference>
<keyword evidence="1" id="KW-0173">Coenzyme A biosynthesis</keyword>
<gene>
    <name evidence="4" type="ORF">PV10_08043</name>
</gene>
<evidence type="ECO:0000256" key="2">
    <source>
        <dbReference type="ARBA" id="ARBA00038350"/>
    </source>
</evidence>
<dbReference type="PANTHER" id="PTHR14359">
    <property type="entry name" value="HOMO-OLIGOMERIC FLAVIN CONTAINING CYS DECARBOXYLASE FAMILY"/>
    <property type="match status" value="1"/>
</dbReference>
<dbReference type="OMA" id="KEWQGMN"/>
<protein>
    <recommendedName>
        <fullName evidence="3">Flavoprotein domain-containing protein</fullName>
    </recommendedName>
</protein>
<sequence length="287" mass="32217">MFDVNLSLRPSFNLSVFDSRTLYEIALKSSKRYHTLSLDRQSILNLVVMASAATTERFSAADHANDGRHHILLAASGSVATIKIPLIAQALAKHPRVSIRIVITHSAEEFLQGQAPEQPPLDSLLRLNNVDGLYHDHDEWSKPWVRGDKILHIELRRWAHVLLVAPLSANSLAKMVNGISDGLLLSVIRAWDTTGLVDNRRKRIFVAPAMNTAMWRHPITSKQIKILEHEWGQGEDGWVTVLRPMEKELACGDVGDGAMMDWRDLVHHLEHHLQLDIVQQESTTNGG</sequence>
<evidence type="ECO:0000256" key="1">
    <source>
        <dbReference type="ARBA" id="ARBA00022993"/>
    </source>
</evidence>
<dbReference type="OrthoDB" id="1532798at2759"/>
<dbReference type="Proteomes" id="UP000054302">
    <property type="component" value="Unassembled WGS sequence"/>
</dbReference>
<dbReference type="STRING" id="212818.A0A0D1Z0K2"/>
<dbReference type="InterPro" id="IPR003382">
    <property type="entry name" value="Flavoprotein"/>
</dbReference>